<evidence type="ECO:0000256" key="1">
    <source>
        <dbReference type="SAM" id="SignalP"/>
    </source>
</evidence>
<protein>
    <submittedName>
        <fullName evidence="2">Uu.00g108720.m01.CDS01</fullName>
    </submittedName>
</protein>
<comment type="caution">
    <text evidence="2">The sequence shown here is derived from an EMBL/GenBank/DDBJ whole genome shotgun (WGS) entry which is preliminary data.</text>
</comment>
<organism evidence="2 3">
    <name type="scientific">Anthostomella pinea</name>
    <dbReference type="NCBI Taxonomy" id="933095"/>
    <lineage>
        <taxon>Eukaryota</taxon>
        <taxon>Fungi</taxon>
        <taxon>Dikarya</taxon>
        <taxon>Ascomycota</taxon>
        <taxon>Pezizomycotina</taxon>
        <taxon>Sordariomycetes</taxon>
        <taxon>Xylariomycetidae</taxon>
        <taxon>Xylariales</taxon>
        <taxon>Xylariaceae</taxon>
        <taxon>Anthostomella</taxon>
    </lineage>
</organism>
<feature type="chain" id="PRO_5042559315" evidence="1">
    <location>
        <begin position="20"/>
        <end position="211"/>
    </location>
</feature>
<feature type="signal peptide" evidence="1">
    <location>
        <begin position="1"/>
        <end position="19"/>
    </location>
</feature>
<dbReference type="PANTHER" id="PTHR35605:SF1">
    <property type="entry name" value="ECP2 EFFECTOR PROTEIN DOMAIN-CONTAINING PROTEIN-RELATED"/>
    <property type="match status" value="1"/>
</dbReference>
<dbReference type="PANTHER" id="PTHR35605">
    <property type="entry name" value="ECP2 EFFECTOR PROTEIN DOMAIN-CONTAINING PROTEIN-RELATED"/>
    <property type="match status" value="1"/>
</dbReference>
<keyword evidence="1" id="KW-0732">Signal</keyword>
<keyword evidence="3" id="KW-1185">Reference proteome</keyword>
<evidence type="ECO:0000313" key="2">
    <source>
        <dbReference type="EMBL" id="CAJ2503478.1"/>
    </source>
</evidence>
<reference evidence="2" key="1">
    <citation type="submission" date="2023-10" db="EMBL/GenBank/DDBJ databases">
        <authorList>
            <person name="Hackl T."/>
        </authorList>
    </citation>
    <scope>NUCLEOTIDE SEQUENCE</scope>
</reference>
<sequence length="211" mass="23154">MWRTRSLILGFFAIIGIQARTNRDDTTPSVAERFLGYAVAPLVMRGAIEPGGDEMSFNGTEIDAQIRQLKPDFSWDDFQPAMPATAKAPRNVHGKRTWQKVLCHVQNLPSASRDSIEANYAFLYKIATPISAPGGRQCTQASCKAGAAVWFCNDNLSWHGEESLVIGDYVHHITGTKECEDAGNNEMVQGQVFDTEGWNVIVNGDSSCTSP</sequence>
<evidence type="ECO:0000313" key="3">
    <source>
        <dbReference type="Proteomes" id="UP001295740"/>
    </source>
</evidence>
<name>A0AAI8YG08_9PEZI</name>
<accession>A0AAI8YG08</accession>
<dbReference type="Proteomes" id="UP001295740">
    <property type="component" value="Unassembled WGS sequence"/>
</dbReference>
<gene>
    <name evidence="2" type="ORF">KHLLAP_LOCUS3946</name>
</gene>
<dbReference type="EMBL" id="CAUWAG010000006">
    <property type="protein sequence ID" value="CAJ2503478.1"/>
    <property type="molecule type" value="Genomic_DNA"/>
</dbReference>
<dbReference type="AlphaFoldDB" id="A0AAI8YG08"/>
<proteinExistence type="predicted"/>